<accession>A0ABQ5SNF9</accession>
<organism evidence="1 2">
    <name type="scientific">Volvox africanus</name>
    <dbReference type="NCBI Taxonomy" id="51714"/>
    <lineage>
        <taxon>Eukaryota</taxon>
        <taxon>Viridiplantae</taxon>
        <taxon>Chlorophyta</taxon>
        <taxon>core chlorophytes</taxon>
        <taxon>Chlorophyceae</taxon>
        <taxon>CS clade</taxon>
        <taxon>Chlamydomonadales</taxon>
        <taxon>Volvocaceae</taxon>
        <taxon>Volvox</taxon>
    </lineage>
</organism>
<proteinExistence type="predicted"/>
<evidence type="ECO:0000313" key="2">
    <source>
        <dbReference type="Proteomes" id="UP001165090"/>
    </source>
</evidence>
<reference evidence="1 2" key="1">
    <citation type="journal article" date="2023" name="IScience">
        <title>Expanded male sex-determining region conserved during the evolution of homothallism in the green alga Volvox.</title>
        <authorList>
            <person name="Yamamoto K."/>
            <person name="Matsuzaki R."/>
            <person name="Mahakham W."/>
            <person name="Heman W."/>
            <person name="Sekimoto H."/>
            <person name="Kawachi M."/>
            <person name="Minakuchi Y."/>
            <person name="Toyoda A."/>
            <person name="Nozaki H."/>
        </authorList>
    </citation>
    <scope>NUCLEOTIDE SEQUENCE [LARGE SCALE GENOMIC DNA]</scope>
    <source>
        <strain evidence="1 2">NIES-4468</strain>
    </source>
</reference>
<name>A0ABQ5SNF9_9CHLO</name>
<sequence length="774" mass="81778">MAPASSWRRANVQQPCCSSCAPHAHAPNLRRACWRLHPLLFTRSSAASPAVNKWPTNVQPFTAAAALPPFPRCLVANSQRAAASKGAVPIVDPSRLVSTLVKLARVGQAPQPAWLDMYLAVTEPVLPQLSVGHLATLVRALTSLGVEVPEPWAQALLQASEAALRGAECASDIAALLLWAASDGRLVPESAWVGAALQQIQYLSLTRPGGLSPSHAVDVAWAVARMGYRPANALLDCLAAATLGSSVASGAAAADIQGWGWDGSQAGNADPRDTVDEGVRQQRFAGGESAGWSERGRERLDYLDSPLSLKPNSDVHVATRRPVGTAMLELPPEQLARLAWAFASFNYFPPDEWLKAYWLRGIWIRGLSPEGATAVLWSLGAMQLPLEPLWLQNYCLTTTGRLHEIPPEGLINALWAVAACREVARVADGAMVGAAVEGAKQSPPVTIEPTATAAGSITADAAVGPGGVAATEAIAAGGADVKREEVDEEEARRRLRDAGLEYAAGAELLQQQLQALLHLRDGDGATVAQREALKRLQEALDRRLSSGSAAAATAAMGLGGASSSQAASVINGLALPAAWMEEWYNATLPYLDLPYMDRTLVVKALWAAASLELVPPAGWLQRLAAVAAALLADGAFEPLEILYASRSADGLLSRRVVTARPTAEGPSWKVQYDQHAGEGEEGAREMLARFAADSFALLSRQQQLPSSWRRLNPRFPPYAQPKPGAEVPGEVAVWGSGGESGRGGVYEVKGIAAGQGRQSVVPGVPGTGLLRPFR</sequence>
<protein>
    <submittedName>
        <fullName evidence="1">Uncharacterized protein</fullName>
    </submittedName>
</protein>
<evidence type="ECO:0000313" key="1">
    <source>
        <dbReference type="EMBL" id="GLI70656.1"/>
    </source>
</evidence>
<gene>
    <name evidence="1" type="ORF">VaNZ11_015592</name>
</gene>
<comment type="caution">
    <text evidence="1">The sequence shown here is derived from an EMBL/GenBank/DDBJ whole genome shotgun (WGS) entry which is preliminary data.</text>
</comment>
<dbReference type="EMBL" id="BSDZ01000094">
    <property type="protein sequence ID" value="GLI70656.1"/>
    <property type="molecule type" value="Genomic_DNA"/>
</dbReference>
<dbReference type="Proteomes" id="UP001165090">
    <property type="component" value="Unassembled WGS sequence"/>
</dbReference>
<keyword evidence="2" id="KW-1185">Reference proteome</keyword>